<evidence type="ECO:0000256" key="7">
    <source>
        <dbReference type="ARBA" id="ARBA00033711"/>
    </source>
</evidence>
<reference evidence="8 9" key="1">
    <citation type="submission" date="2024-06" db="EMBL/GenBank/DDBJ databases">
        <title>The Natural Products Discovery Center: Release of the First 8490 Sequenced Strains for Exploring Actinobacteria Biosynthetic Diversity.</title>
        <authorList>
            <person name="Kalkreuter E."/>
            <person name="Kautsar S.A."/>
            <person name="Yang D."/>
            <person name="Bader C.D."/>
            <person name="Teijaro C.N."/>
            <person name="Fluegel L."/>
            <person name="Davis C.M."/>
            <person name="Simpson J.R."/>
            <person name="Lauterbach L."/>
            <person name="Steele A.D."/>
            <person name="Gui C."/>
            <person name="Meng S."/>
            <person name="Li G."/>
            <person name="Viehrig K."/>
            <person name="Ye F."/>
            <person name="Su P."/>
            <person name="Kiefer A.F."/>
            <person name="Nichols A."/>
            <person name="Cepeda A.J."/>
            <person name="Yan W."/>
            <person name="Fan B."/>
            <person name="Jiang Y."/>
            <person name="Adhikari A."/>
            <person name="Zheng C.-J."/>
            <person name="Schuster L."/>
            <person name="Cowan T.M."/>
            <person name="Smanski M.J."/>
            <person name="Chevrette M.G."/>
            <person name="De Carvalho L.P.S."/>
            <person name="Shen B."/>
        </authorList>
    </citation>
    <scope>NUCLEOTIDE SEQUENCE [LARGE SCALE GENOMIC DNA]</scope>
    <source>
        <strain evidence="8 9">NPDC038104</strain>
    </source>
</reference>
<keyword evidence="6" id="KW-0460">Magnesium</keyword>
<keyword evidence="9" id="KW-1185">Reference proteome</keyword>
<keyword evidence="5" id="KW-0378">Hydrolase</keyword>
<dbReference type="Gene3D" id="3.90.1560.10">
    <property type="entry name" value="ComB-like"/>
    <property type="match status" value="1"/>
</dbReference>
<comment type="cofactor">
    <cofactor evidence="1">
        <name>Mg(2+)</name>
        <dbReference type="ChEBI" id="CHEBI:18420"/>
    </cofactor>
</comment>
<comment type="similarity">
    <text evidence="2">Belongs to the ComB family.</text>
</comment>
<dbReference type="Pfam" id="PF04029">
    <property type="entry name" value="2-ph_phosp"/>
    <property type="match status" value="1"/>
</dbReference>
<name>A0ABV2YJ41_9ACTN</name>
<evidence type="ECO:0000256" key="1">
    <source>
        <dbReference type="ARBA" id="ARBA00001946"/>
    </source>
</evidence>
<organism evidence="8 9">
    <name type="scientific">Streptomyces fragilis</name>
    <dbReference type="NCBI Taxonomy" id="67301"/>
    <lineage>
        <taxon>Bacteria</taxon>
        <taxon>Bacillati</taxon>
        <taxon>Actinomycetota</taxon>
        <taxon>Actinomycetes</taxon>
        <taxon>Kitasatosporales</taxon>
        <taxon>Streptomycetaceae</taxon>
        <taxon>Streptomyces</taxon>
    </lineage>
</organism>
<evidence type="ECO:0000256" key="4">
    <source>
        <dbReference type="ARBA" id="ARBA00021948"/>
    </source>
</evidence>
<dbReference type="InterPro" id="IPR036702">
    <property type="entry name" value="ComB-like_sf"/>
</dbReference>
<dbReference type="InterPro" id="IPR005238">
    <property type="entry name" value="ComB-like"/>
</dbReference>
<evidence type="ECO:0000256" key="2">
    <source>
        <dbReference type="ARBA" id="ARBA00009997"/>
    </source>
</evidence>
<evidence type="ECO:0000256" key="3">
    <source>
        <dbReference type="ARBA" id="ARBA00012953"/>
    </source>
</evidence>
<evidence type="ECO:0000313" key="8">
    <source>
        <dbReference type="EMBL" id="MEU3555749.1"/>
    </source>
</evidence>
<evidence type="ECO:0000313" key="9">
    <source>
        <dbReference type="Proteomes" id="UP001550850"/>
    </source>
</evidence>
<dbReference type="RefSeq" id="WP_108955425.1">
    <property type="nucleotide sequence ID" value="NZ_BEVZ01000005.1"/>
</dbReference>
<evidence type="ECO:0000256" key="5">
    <source>
        <dbReference type="ARBA" id="ARBA00022801"/>
    </source>
</evidence>
<dbReference type="Proteomes" id="UP001550850">
    <property type="component" value="Unassembled WGS sequence"/>
</dbReference>
<dbReference type="SUPFAM" id="SSF142823">
    <property type="entry name" value="ComB-like"/>
    <property type="match status" value="1"/>
</dbReference>
<sequence length="246" mass="25037">MDSRVVGIPGVDGTERVAVVIDVMRAFTTAAWAFHRGADRIVLAADGKEALELKADHPGWLALKDGAPAPGFDLVNSPGALRESDLTGRTVIQTTTAGTVGALAVAGADLALCAGFAVAGATARALADHGADAVTFVATGEDGRAEEDLACAAYLDRLLAEGRVDPAPYLRRARTSRAADDLRGGRRGGAHPDDVELCLEVDRFDFAMALGAMDGLTVLRPLPRAGATGRAAGAGATGTVAADPAP</sequence>
<accession>A0ABV2YJ41</accession>
<gene>
    <name evidence="8" type="ORF">AB0E65_16260</name>
</gene>
<dbReference type="PANTHER" id="PTHR37311">
    <property type="entry name" value="2-PHOSPHOSULFOLACTATE PHOSPHATASE-RELATED"/>
    <property type="match status" value="1"/>
</dbReference>
<proteinExistence type="inferred from homology"/>
<protein>
    <recommendedName>
        <fullName evidence="4">Probable 2-phosphosulfolactate phosphatase</fullName>
        <ecNumber evidence="3">3.1.3.71</ecNumber>
    </recommendedName>
</protein>
<comment type="caution">
    <text evidence="8">The sequence shown here is derived from an EMBL/GenBank/DDBJ whole genome shotgun (WGS) entry which is preliminary data.</text>
</comment>
<comment type="catalytic activity">
    <reaction evidence="7">
        <text>(2R)-O-phospho-3-sulfolactate + H2O = (2R)-3-sulfolactate + phosphate</text>
        <dbReference type="Rhea" id="RHEA:23416"/>
        <dbReference type="ChEBI" id="CHEBI:15377"/>
        <dbReference type="ChEBI" id="CHEBI:15597"/>
        <dbReference type="ChEBI" id="CHEBI:43474"/>
        <dbReference type="ChEBI" id="CHEBI:58738"/>
        <dbReference type="EC" id="3.1.3.71"/>
    </reaction>
</comment>
<dbReference type="EMBL" id="JBEZUR010000022">
    <property type="protein sequence ID" value="MEU3555749.1"/>
    <property type="molecule type" value="Genomic_DNA"/>
</dbReference>
<evidence type="ECO:0000256" key="6">
    <source>
        <dbReference type="ARBA" id="ARBA00022842"/>
    </source>
</evidence>
<dbReference type="EC" id="3.1.3.71" evidence="3"/>
<dbReference type="PANTHER" id="PTHR37311:SF1">
    <property type="entry name" value="2-PHOSPHOSULFOLACTATE PHOSPHATASE-RELATED"/>
    <property type="match status" value="1"/>
</dbReference>